<accession>A0A5E6SI11</accession>
<name>A0A5E6SI11_PSEFL</name>
<evidence type="ECO:0000313" key="1">
    <source>
        <dbReference type="EMBL" id="VVM76975.1"/>
    </source>
</evidence>
<sequence length="53" mass="5997">MHIEFELNQNDLEALLRHCESFKPASGDSRDDQRLEDALEALQEALLVANGSR</sequence>
<gene>
    <name evidence="1" type="ORF">PS631_02120</name>
</gene>
<protein>
    <submittedName>
        <fullName evidence="1">Uncharacterized protein</fullName>
    </submittedName>
</protein>
<proteinExistence type="predicted"/>
<reference evidence="1 2" key="1">
    <citation type="submission" date="2019-09" db="EMBL/GenBank/DDBJ databases">
        <authorList>
            <person name="Chandra G."/>
            <person name="Truman W A."/>
        </authorList>
    </citation>
    <scope>NUCLEOTIDE SEQUENCE [LARGE SCALE GENOMIC DNA]</scope>
    <source>
        <strain evidence="1">PS631</strain>
    </source>
</reference>
<dbReference type="AlphaFoldDB" id="A0A5E6SI11"/>
<organism evidence="1 2">
    <name type="scientific">Pseudomonas fluorescens</name>
    <dbReference type="NCBI Taxonomy" id="294"/>
    <lineage>
        <taxon>Bacteria</taxon>
        <taxon>Pseudomonadati</taxon>
        <taxon>Pseudomonadota</taxon>
        <taxon>Gammaproteobacteria</taxon>
        <taxon>Pseudomonadales</taxon>
        <taxon>Pseudomonadaceae</taxon>
        <taxon>Pseudomonas</taxon>
    </lineage>
</organism>
<dbReference type="EMBL" id="CABVHF010000005">
    <property type="protein sequence ID" value="VVM76975.1"/>
    <property type="molecule type" value="Genomic_DNA"/>
</dbReference>
<evidence type="ECO:0000313" key="2">
    <source>
        <dbReference type="Proteomes" id="UP000399692"/>
    </source>
</evidence>
<dbReference type="Proteomes" id="UP000399692">
    <property type="component" value="Unassembled WGS sequence"/>
</dbReference>